<name>A0A068X1N2_ECHGR</name>
<evidence type="ECO:0000313" key="1">
    <source>
        <dbReference type="EMBL" id="CDS24698.1"/>
    </source>
</evidence>
<evidence type="ECO:0000313" key="3">
    <source>
        <dbReference type="WBParaSite" id="EgrG_000132200"/>
    </source>
</evidence>
<protein>
    <submittedName>
        <fullName evidence="3">Peroxisomal membrane protein PEX16</fullName>
    </submittedName>
</protein>
<proteinExistence type="predicted"/>
<accession>A0A068X1N2</accession>
<dbReference type="EMBL" id="LK028615">
    <property type="protein sequence ID" value="CDS24698.1"/>
    <property type="molecule type" value="Genomic_DNA"/>
</dbReference>
<reference evidence="1" key="2">
    <citation type="submission" date="2014-06" db="EMBL/GenBank/DDBJ databases">
        <authorList>
            <person name="Aslett M."/>
        </authorList>
    </citation>
    <scope>NUCLEOTIDE SEQUENCE</scope>
</reference>
<reference evidence="3" key="3">
    <citation type="submission" date="2020-10" db="UniProtKB">
        <authorList>
            <consortium name="WormBaseParasite"/>
        </authorList>
    </citation>
    <scope>IDENTIFICATION</scope>
</reference>
<dbReference type="WBParaSite" id="EgrG_000132200">
    <property type="protein sequence ID" value="EgrG_000132200"/>
    <property type="gene ID" value="EgrG_000132200"/>
</dbReference>
<sequence>MRLLAGLLKRPDYRSRRGVSALESRRRHFIQACIKLVYNKWQK</sequence>
<gene>
    <name evidence="1" type="ORF">EgrG_000132200</name>
</gene>
<dbReference type="AlphaFoldDB" id="A0A068X1N2"/>
<evidence type="ECO:0000313" key="2">
    <source>
        <dbReference type="Proteomes" id="UP000492820"/>
    </source>
</evidence>
<organism evidence="1">
    <name type="scientific">Echinococcus granulosus</name>
    <name type="common">Hydatid tapeworm</name>
    <dbReference type="NCBI Taxonomy" id="6210"/>
    <lineage>
        <taxon>Eukaryota</taxon>
        <taxon>Metazoa</taxon>
        <taxon>Spiralia</taxon>
        <taxon>Lophotrochozoa</taxon>
        <taxon>Platyhelminthes</taxon>
        <taxon>Cestoda</taxon>
        <taxon>Eucestoda</taxon>
        <taxon>Cyclophyllidea</taxon>
        <taxon>Taeniidae</taxon>
        <taxon>Echinococcus</taxon>
        <taxon>Echinococcus granulosus group</taxon>
    </lineage>
</organism>
<dbReference type="Proteomes" id="UP000492820">
    <property type="component" value="Unassembled WGS sequence"/>
</dbReference>
<reference evidence="1 2" key="1">
    <citation type="journal article" date="2013" name="Nature">
        <title>The genomes of four tapeworm species reveal adaptations to parasitism.</title>
        <authorList>
            <person name="Tsai I.J."/>
            <person name="Zarowiecki M."/>
            <person name="Holroyd N."/>
            <person name="Garciarrubio A."/>
            <person name="Sanchez-Flores A."/>
            <person name="Brooks K.L."/>
            <person name="Tracey A."/>
            <person name="Bobes R.J."/>
            <person name="Fragoso G."/>
            <person name="Sciutto E."/>
            <person name="Aslett M."/>
            <person name="Beasley H."/>
            <person name="Bennett H.M."/>
            <person name="Cai J."/>
            <person name="Camicia F."/>
            <person name="Clark R."/>
            <person name="Cucher M."/>
            <person name="De Silva N."/>
            <person name="Day T.A."/>
            <person name="Deplazes P."/>
            <person name="Estrada K."/>
            <person name="Fernandez C."/>
            <person name="Holland P.W."/>
            <person name="Hou J."/>
            <person name="Hu S."/>
            <person name="Huckvale T."/>
            <person name="Hung S.S."/>
            <person name="Kamenetzky L."/>
            <person name="Keane J.A."/>
            <person name="Kiss F."/>
            <person name="Koziol U."/>
            <person name="Lambert O."/>
            <person name="Liu K."/>
            <person name="Luo X."/>
            <person name="Luo Y."/>
            <person name="Macchiaroli N."/>
            <person name="Nichol S."/>
            <person name="Paps J."/>
            <person name="Parkinson J."/>
            <person name="Pouchkina-Stantcheva N."/>
            <person name="Riddiford N."/>
            <person name="Rosenzvit M."/>
            <person name="Salinas G."/>
            <person name="Wasmuth J.D."/>
            <person name="Zamanian M."/>
            <person name="Zheng Y."/>
            <person name="Cai X."/>
            <person name="Soberon X."/>
            <person name="Olson P.D."/>
            <person name="Laclette J.P."/>
            <person name="Brehm K."/>
            <person name="Berriman M."/>
            <person name="Garciarrubio A."/>
            <person name="Bobes R.J."/>
            <person name="Fragoso G."/>
            <person name="Sanchez-Flores A."/>
            <person name="Estrada K."/>
            <person name="Cevallos M.A."/>
            <person name="Morett E."/>
            <person name="Gonzalez V."/>
            <person name="Portillo T."/>
            <person name="Ochoa-Leyva A."/>
            <person name="Jose M.V."/>
            <person name="Sciutto E."/>
            <person name="Landa A."/>
            <person name="Jimenez L."/>
            <person name="Valdes V."/>
            <person name="Carrero J.C."/>
            <person name="Larralde C."/>
            <person name="Morales-Montor J."/>
            <person name="Limon-Lason J."/>
            <person name="Soberon X."/>
            <person name="Laclette J.P."/>
        </authorList>
    </citation>
    <scope>NUCLEOTIDE SEQUENCE [LARGE SCALE GENOMIC DNA]</scope>
</reference>